<reference evidence="1 2" key="1">
    <citation type="journal article" date="2021" name="Plant Biotechnol. J.">
        <title>Multi-omics assisted identification of the key and species-specific regulatory components of drought-tolerant mechanisms in Gossypium stocksii.</title>
        <authorList>
            <person name="Yu D."/>
            <person name="Ke L."/>
            <person name="Zhang D."/>
            <person name="Wu Y."/>
            <person name="Sun Y."/>
            <person name="Mei J."/>
            <person name="Sun J."/>
            <person name="Sun Y."/>
        </authorList>
    </citation>
    <scope>NUCLEOTIDE SEQUENCE [LARGE SCALE GENOMIC DNA]</scope>
    <source>
        <strain evidence="2">cv. E1</strain>
        <tissue evidence="1">Leaf</tissue>
    </source>
</reference>
<sequence>MCNYISVVKLENFTTLNLIDCKKLRSMGLRNRNESFQPRIKFRHHQMDISISIKQNLNLEQIFEIEDETEVRTKKDIKFDKLEFASLYQLPCLMDFCPKGYHFVFLSLTLRVRE</sequence>
<dbReference type="EMBL" id="JAIQCV010000009">
    <property type="protein sequence ID" value="KAH1063235.1"/>
    <property type="molecule type" value="Genomic_DNA"/>
</dbReference>
<gene>
    <name evidence="1" type="ORF">J1N35_028222</name>
</gene>
<dbReference type="Proteomes" id="UP000828251">
    <property type="component" value="Unassembled WGS sequence"/>
</dbReference>
<comment type="caution">
    <text evidence="1">The sequence shown here is derived from an EMBL/GenBank/DDBJ whole genome shotgun (WGS) entry which is preliminary data.</text>
</comment>
<keyword evidence="2" id="KW-1185">Reference proteome</keyword>
<accession>A0A9D3ZSG9</accession>
<organism evidence="1 2">
    <name type="scientific">Gossypium stocksii</name>
    <dbReference type="NCBI Taxonomy" id="47602"/>
    <lineage>
        <taxon>Eukaryota</taxon>
        <taxon>Viridiplantae</taxon>
        <taxon>Streptophyta</taxon>
        <taxon>Embryophyta</taxon>
        <taxon>Tracheophyta</taxon>
        <taxon>Spermatophyta</taxon>
        <taxon>Magnoliopsida</taxon>
        <taxon>eudicotyledons</taxon>
        <taxon>Gunneridae</taxon>
        <taxon>Pentapetalae</taxon>
        <taxon>rosids</taxon>
        <taxon>malvids</taxon>
        <taxon>Malvales</taxon>
        <taxon>Malvaceae</taxon>
        <taxon>Malvoideae</taxon>
        <taxon>Gossypium</taxon>
    </lineage>
</organism>
<dbReference type="AlphaFoldDB" id="A0A9D3ZSG9"/>
<evidence type="ECO:0000313" key="1">
    <source>
        <dbReference type="EMBL" id="KAH1063235.1"/>
    </source>
</evidence>
<protein>
    <recommendedName>
        <fullName evidence="3">NB-ARC domain-containing protein</fullName>
    </recommendedName>
</protein>
<evidence type="ECO:0000313" key="2">
    <source>
        <dbReference type="Proteomes" id="UP000828251"/>
    </source>
</evidence>
<dbReference type="OrthoDB" id="978738at2759"/>
<evidence type="ECO:0008006" key="3">
    <source>
        <dbReference type="Google" id="ProtNLM"/>
    </source>
</evidence>
<proteinExistence type="predicted"/>
<name>A0A9D3ZSG9_9ROSI</name>